<organism evidence="2 3">
    <name type="scientific">Xanthomonas graminis pv. arrhenatheri LMG 727</name>
    <dbReference type="NCBI Taxonomy" id="1195923"/>
    <lineage>
        <taxon>Bacteria</taxon>
        <taxon>Pseudomonadati</taxon>
        <taxon>Pseudomonadota</taxon>
        <taxon>Gammaproteobacteria</taxon>
        <taxon>Lysobacterales</taxon>
        <taxon>Lysobacteraceae</taxon>
        <taxon>Xanthomonas</taxon>
        <taxon>Xanthomonas translucens group</taxon>
        <taxon>Xanthomonas graminis</taxon>
    </lineage>
</organism>
<dbReference type="Pfam" id="PF20329">
    <property type="entry name" value="DUF6624"/>
    <property type="match status" value="1"/>
</dbReference>
<dbReference type="RefSeq" id="WP_144423668.1">
    <property type="nucleotide sequence ID" value="NZ_CXOI01000006.1"/>
</dbReference>
<feature type="chain" id="PRO_5005492198" evidence="1">
    <location>
        <begin position="25"/>
        <end position="363"/>
    </location>
</feature>
<sequence>MSRLVAISTCLVLGLVAQVPFAHSAEGPGSALRDQLLALKARASERPLNREELDALKKALEGGVPSEGQVGCDVLNAMGPVILASGGDKALQRKVVDALSERVGDDIDARGYAEMADRIAVARGKKQTYGAIPELQDGVLSLPKGLDEMTVNQHRDELGLAPVALDLRAANDLLSVGVPHDAVVAASGLCRHPAPITHPDLRQTLDERYERDQALREAWDNAATDADSAEAKAVDADDAKNSKFVAQVLRDYGFPSQAMVGRKGVGEFYLLVQHSHSPELMQDALVQVRPLMLRGELARHDYALMIDRLRMFQGKPQIYGSQVGEENGKLEPYPIEDRAGLDRRREAMEMEPFDSYFRSMQSE</sequence>
<dbReference type="InterPro" id="IPR046732">
    <property type="entry name" value="DUF6624"/>
</dbReference>
<dbReference type="EMBL" id="CXOI01000006">
    <property type="protein sequence ID" value="CTP83236.1"/>
    <property type="molecule type" value="Genomic_DNA"/>
</dbReference>
<evidence type="ECO:0000313" key="2">
    <source>
        <dbReference type="EMBL" id="CTP83236.1"/>
    </source>
</evidence>
<feature type="signal peptide" evidence="1">
    <location>
        <begin position="1"/>
        <end position="24"/>
    </location>
</feature>
<evidence type="ECO:0000313" key="3">
    <source>
        <dbReference type="Proteomes" id="UP000046187"/>
    </source>
</evidence>
<keyword evidence="3" id="KW-1185">Reference proteome</keyword>
<protein>
    <submittedName>
        <fullName evidence="2">Protein</fullName>
    </submittedName>
</protein>
<name>A0A0K2ZCV2_9XANT</name>
<accession>A0A0K2ZCV2</accession>
<evidence type="ECO:0000256" key="1">
    <source>
        <dbReference type="SAM" id="SignalP"/>
    </source>
</evidence>
<reference evidence="3" key="1">
    <citation type="submission" date="2015-07" db="EMBL/GenBank/DDBJ databases">
        <authorList>
            <person name="Wibberg D."/>
        </authorList>
    </citation>
    <scope>NUCLEOTIDE SEQUENCE [LARGE SCALE GENOMIC DNA]</scope>
</reference>
<keyword evidence="1" id="KW-0732">Signal</keyword>
<dbReference type="AlphaFoldDB" id="A0A0K2ZCV2"/>
<dbReference type="GeneID" id="98191957"/>
<gene>
    <name evidence="2" type="ORF">XTALMG727_0562</name>
</gene>
<dbReference type="Proteomes" id="UP000046187">
    <property type="component" value="Unassembled WGS sequence"/>
</dbReference>
<proteinExistence type="predicted"/>